<keyword evidence="2" id="KW-0808">Transferase</keyword>
<dbReference type="PROSITE" id="PS51186">
    <property type="entry name" value="GNAT"/>
    <property type="match status" value="1"/>
</dbReference>
<dbReference type="FunCoup" id="A0A3G9JQ27">
    <property type="interactions" value="2"/>
</dbReference>
<keyword evidence="3" id="KW-1185">Reference proteome</keyword>
<dbReference type="Gene3D" id="3.40.630.30">
    <property type="match status" value="1"/>
</dbReference>
<dbReference type="InterPro" id="IPR016181">
    <property type="entry name" value="Acyl_CoA_acyltransferase"/>
</dbReference>
<dbReference type="GO" id="GO:0016747">
    <property type="term" value="F:acyltransferase activity, transferring groups other than amino-acyl groups"/>
    <property type="evidence" value="ECO:0007669"/>
    <property type="project" value="InterPro"/>
</dbReference>
<name>A0A3G9JQ27_9FIRM</name>
<dbReference type="RefSeq" id="WP_125119231.1">
    <property type="nucleotide sequence ID" value="NZ_AP019309.1"/>
</dbReference>
<dbReference type="PANTHER" id="PTHR43792">
    <property type="entry name" value="GNAT FAMILY, PUTATIVE (AFU_ORTHOLOGUE AFUA_3G00765)-RELATED-RELATED"/>
    <property type="match status" value="1"/>
</dbReference>
<sequence length="168" mass="19567">MNYPQIIETKRFLLRPWEEKDATLLYQYASDPAIGPRCGWKVHTSLDESRLTIKQVLQVPGTYAITLKEGTLIGCISYKETKDADALEIGCWCAPAYWGHGYMPEAVNALVERAFKQEIKALRYCFKKDNKQSQRVAEKCGFVFEHEEETYMPLIDETWDLVVMYKRR</sequence>
<dbReference type="Proteomes" id="UP000268059">
    <property type="component" value="Chromosome"/>
</dbReference>
<evidence type="ECO:0000313" key="2">
    <source>
        <dbReference type="EMBL" id="BBH26358.1"/>
    </source>
</evidence>
<feature type="domain" description="N-acetyltransferase" evidence="1">
    <location>
        <begin position="12"/>
        <end position="168"/>
    </location>
</feature>
<dbReference type="Pfam" id="PF13302">
    <property type="entry name" value="Acetyltransf_3"/>
    <property type="match status" value="1"/>
</dbReference>
<evidence type="ECO:0000259" key="1">
    <source>
        <dbReference type="PROSITE" id="PS51186"/>
    </source>
</evidence>
<gene>
    <name evidence="2" type="ORF">SG0102_12920</name>
</gene>
<protein>
    <submittedName>
        <fullName evidence="2">Acetyltransferase</fullName>
    </submittedName>
</protein>
<dbReference type="InterPro" id="IPR000182">
    <property type="entry name" value="GNAT_dom"/>
</dbReference>
<reference evidence="2 3" key="1">
    <citation type="submission" date="2018-11" db="EMBL/GenBank/DDBJ databases">
        <title>Novel Erysipelotrichaceae bacterium isolated from small intestine of a swine.</title>
        <authorList>
            <person name="Kim J.S."/>
            <person name="Choe H."/>
            <person name="Lee Y.R."/>
            <person name="Kim K.M."/>
            <person name="Park D.S."/>
        </authorList>
    </citation>
    <scope>NUCLEOTIDE SEQUENCE [LARGE SCALE GENOMIC DNA]</scope>
    <source>
        <strain evidence="2 3">SG0102</strain>
    </source>
</reference>
<dbReference type="KEGG" id="ebm:SG0102_12920"/>
<dbReference type="CDD" id="cd04301">
    <property type="entry name" value="NAT_SF"/>
    <property type="match status" value="1"/>
</dbReference>
<dbReference type="AlphaFoldDB" id="A0A3G9JQ27"/>
<evidence type="ECO:0000313" key="3">
    <source>
        <dbReference type="Proteomes" id="UP000268059"/>
    </source>
</evidence>
<dbReference type="SUPFAM" id="SSF55729">
    <property type="entry name" value="Acyl-CoA N-acyltransferases (Nat)"/>
    <property type="match status" value="1"/>
</dbReference>
<dbReference type="InterPro" id="IPR051531">
    <property type="entry name" value="N-acetyltransferase"/>
</dbReference>
<organism evidence="2 3">
    <name type="scientific">Intestinibaculum porci</name>
    <dbReference type="NCBI Taxonomy" id="2487118"/>
    <lineage>
        <taxon>Bacteria</taxon>
        <taxon>Bacillati</taxon>
        <taxon>Bacillota</taxon>
        <taxon>Erysipelotrichia</taxon>
        <taxon>Erysipelotrichales</taxon>
        <taxon>Erysipelotrichaceae</taxon>
        <taxon>Intestinibaculum</taxon>
    </lineage>
</organism>
<dbReference type="EMBL" id="AP019309">
    <property type="protein sequence ID" value="BBH26358.1"/>
    <property type="molecule type" value="Genomic_DNA"/>
</dbReference>
<accession>A0A3G9JQ27</accession>
<proteinExistence type="predicted"/>
<dbReference type="OrthoDB" id="9785602at2"/>
<dbReference type="InParanoid" id="A0A3G9JQ27"/>